<proteinExistence type="predicted"/>
<name>A0A9W3P3D1_BACTU</name>
<evidence type="ECO:0000313" key="2">
    <source>
        <dbReference type="Proteomes" id="UP000005257"/>
    </source>
</evidence>
<dbReference type="AlphaFoldDB" id="A0A9W3P3D1"/>
<sequence length="73" mass="8398">MINMYCNNNRVIGSVCATHGAQATMHAVHHAMQHMPHDHQYSVVQHQIIHHYPHAGYTHQSIYPMGFTPISFY</sequence>
<organism evidence="1 2">
    <name type="scientific">Bacillus thuringiensis HD-789</name>
    <dbReference type="NCBI Taxonomy" id="1217737"/>
    <lineage>
        <taxon>Bacteria</taxon>
        <taxon>Bacillati</taxon>
        <taxon>Bacillota</taxon>
        <taxon>Bacilli</taxon>
        <taxon>Bacillales</taxon>
        <taxon>Bacillaceae</taxon>
        <taxon>Bacillus</taxon>
        <taxon>Bacillus cereus group</taxon>
    </lineage>
</organism>
<accession>A0A9W3P3D1</accession>
<reference evidence="1 2" key="1">
    <citation type="journal article" date="2013" name="Genome Announc.">
        <title>Complete Genome Sequence of Bacillus thuringiensis Serovar Israelensis Strain HD-789.</title>
        <authorList>
            <person name="Doggett N.A."/>
            <person name="Stubben C.J."/>
            <person name="Chertkov O."/>
            <person name="Bruce D.C."/>
            <person name="Detter J.C."/>
            <person name="Johnson S.L."/>
            <person name="Han C.S."/>
        </authorList>
    </citation>
    <scope>NUCLEOTIDE SEQUENCE [LARGE SCALE GENOMIC DNA]</scope>
    <source>
        <strain evidence="1 2">HD-789</strain>
    </source>
</reference>
<dbReference type="Proteomes" id="UP000005257">
    <property type="component" value="Chromosome"/>
</dbReference>
<dbReference type="RefSeq" id="WP_000609320.1">
    <property type="nucleotide sequence ID" value="NC_018508.1"/>
</dbReference>
<protein>
    <submittedName>
        <fullName evidence="1">Uncharacterized protein</fullName>
    </submittedName>
</protein>
<dbReference type="KEGG" id="btn:BTF1_10430"/>
<dbReference type="EMBL" id="CP003763">
    <property type="protein sequence ID" value="AFQ26285.1"/>
    <property type="molecule type" value="Genomic_DNA"/>
</dbReference>
<gene>
    <name evidence="1" type="ORF">BTF1_10430</name>
</gene>
<evidence type="ECO:0000313" key="1">
    <source>
        <dbReference type="EMBL" id="AFQ26285.1"/>
    </source>
</evidence>